<organism evidence="1 2">
    <name type="scientific">Potamilus streckersoni</name>
    <dbReference type="NCBI Taxonomy" id="2493646"/>
    <lineage>
        <taxon>Eukaryota</taxon>
        <taxon>Metazoa</taxon>
        <taxon>Spiralia</taxon>
        <taxon>Lophotrochozoa</taxon>
        <taxon>Mollusca</taxon>
        <taxon>Bivalvia</taxon>
        <taxon>Autobranchia</taxon>
        <taxon>Heteroconchia</taxon>
        <taxon>Palaeoheterodonta</taxon>
        <taxon>Unionida</taxon>
        <taxon>Unionoidea</taxon>
        <taxon>Unionidae</taxon>
        <taxon>Ambleminae</taxon>
        <taxon>Lampsilini</taxon>
        <taxon>Potamilus</taxon>
    </lineage>
</organism>
<protein>
    <recommendedName>
        <fullName evidence="3">HTH psq-type domain-containing protein</fullName>
    </recommendedName>
</protein>
<dbReference type="AlphaFoldDB" id="A0AAE0TKL0"/>
<name>A0AAE0TKL0_9BIVA</name>
<evidence type="ECO:0000313" key="2">
    <source>
        <dbReference type="Proteomes" id="UP001195483"/>
    </source>
</evidence>
<reference evidence="1" key="3">
    <citation type="submission" date="2023-05" db="EMBL/GenBank/DDBJ databases">
        <authorList>
            <person name="Smith C.H."/>
        </authorList>
    </citation>
    <scope>NUCLEOTIDE SEQUENCE</scope>
    <source>
        <strain evidence="1">CHS0354</strain>
        <tissue evidence="1">Mantle</tissue>
    </source>
</reference>
<reference evidence="1" key="2">
    <citation type="journal article" date="2021" name="Genome Biol. Evol.">
        <title>Developing a high-quality reference genome for a parasitic bivalve with doubly uniparental inheritance (Bivalvia: Unionida).</title>
        <authorList>
            <person name="Smith C.H."/>
        </authorList>
    </citation>
    <scope>NUCLEOTIDE SEQUENCE</scope>
    <source>
        <strain evidence="1">CHS0354</strain>
        <tissue evidence="1">Mantle</tissue>
    </source>
</reference>
<evidence type="ECO:0008006" key="3">
    <source>
        <dbReference type="Google" id="ProtNLM"/>
    </source>
</evidence>
<comment type="caution">
    <text evidence="1">The sequence shown here is derived from an EMBL/GenBank/DDBJ whole genome shotgun (WGS) entry which is preliminary data.</text>
</comment>
<accession>A0AAE0TKL0</accession>
<dbReference type="InterPro" id="IPR009057">
    <property type="entry name" value="Homeodomain-like_sf"/>
</dbReference>
<gene>
    <name evidence="1" type="ORF">CHS0354_031199</name>
</gene>
<dbReference type="Proteomes" id="UP001195483">
    <property type="component" value="Unassembled WGS sequence"/>
</dbReference>
<evidence type="ECO:0000313" key="1">
    <source>
        <dbReference type="EMBL" id="KAK3612125.1"/>
    </source>
</evidence>
<sequence>MWPTIGVAMPKRYTTEELKYAVSSVKQKRLTITQAYREFKVPRKTVEDHVKGKVQEKAPGRSPILTTNEESSMVNYMKYSAQQGFPLTRKIARQYVITIMKQNGRQSLFNMNKGPSD</sequence>
<dbReference type="SUPFAM" id="SSF46689">
    <property type="entry name" value="Homeodomain-like"/>
    <property type="match status" value="1"/>
</dbReference>
<keyword evidence="2" id="KW-1185">Reference proteome</keyword>
<dbReference type="EMBL" id="JAEAOA010001867">
    <property type="protein sequence ID" value="KAK3612125.1"/>
    <property type="molecule type" value="Genomic_DNA"/>
</dbReference>
<proteinExistence type="predicted"/>
<reference evidence="1" key="1">
    <citation type="journal article" date="2021" name="Genome Biol. Evol.">
        <title>A High-Quality Reference Genome for a Parasitic Bivalve with Doubly Uniparental Inheritance (Bivalvia: Unionida).</title>
        <authorList>
            <person name="Smith C.H."/>
        </authorList>
    </citation>
    <scope>NUCLEOTIDE SEQUENCE</scope>
    <source>
        <strain evidence="1">CHS0354</strain>
    </source>
</reference>
<dbReference type="Gene3D" id="1.10.10.60">
    <property type="entry name" value="Homeodomain-like"/>
    <property type="match status" value="1"/>
</dbReference>